<feature type="domain" description="Peptidase S26" evidence="14">
    <location>
        <begin position="417"/>
        <end position="455"/>
    </location>
</feature>
<evidence type="ECO:0000256" key="7">
    <source>
        <dbReference type="ARBA" id="ARBA00022792"/>
    </source>
</evidence>
<evidence type="ECO:0000256" key="11">
    <source>
        <dbReference type="ARBA" id="ARBA00023136"/>
    </source>
</evidence>
<dbReference type="STRING" id="34508.A0A4U5MFM3"/>
<dbReference type="PANTHER" id="PTHR46041:SF2">
    <property type="entry name" value="MITOCHONDRIAL INNER MEMBRANE PROTEASE SUBUNIT 2"/>
    <property type="match status" value="1"/>
</dbReference>
<evidence type="ECO:0000256" key="1">
    <source>
        <dbReference type="ARBA" id="ARBA00004434"/>
    </source>
</evidence>
<evidence type="ECO:0000259" key="14">
    <source>
        <dbReference type="Pfam" id="PF10502"/>
    </source>
</evidence>
<evidence type="ECO:0000256" key="2">
    <source>
        <dbReference type="ARBA" id="ARBA00007066"/>
    </source>
</evidence>
<comment type="caution">
    <text evidence="15">The sequence shown here is derived from an EMBL/GenBank/DDBJ whole genome shotgun (WGS) entry which is preliminary data.</text>
</comment>
<accession>A0A4U5MFM3</accession>
<keyword evidence="10" id="KW-0496">Mitochondrion</keyword>
<feature type="transmembrane region" description="Helical" evidence="13">
    <location>
        <begin position="485"/>
        <end position="506"/>
    </location>
</feature>
<reference evidence="15 16" key="1">
    <citation type="journal article" date="2015" name="Genome Biol.">
        <title>Comparative genomics of Steinernema reveals deeply conserved gene regulatory networks.</title>
        <authorList>
            <person name="Dillman A.R."/>
            <person name="Macchietto M."/>
            <person name="Porter C.F."/>
            <person name="Rogers A."/>
            <person name="Williams B."/>
            <person name="Antoshechkin I."/>
            <person name="Lee M.M."/>
            <person name="Goodwin Z."/>
            <person name="Lu X."/>
            <person name="Lewis E.E."/>
            <person name="Goodrich-Blair H."/>
            <person name="Stock S.P."/>
            <person name="Adams B.J."/>
            <person name="Sternberg P.W."/>
            <person name="Mortazavi A."/>
        </authorList>
    </citation>
    <scope>NUCLEOTIDE SEQUENCE [LARGE SCALE GENOMIC DNA]</scope>
    <source>
        <strain evidence="15 16">ALL</strain>
    </source>
</reference>
<dbReference type="InterPro" id="IPR000223">
    <property type="entry name" value="Pept_S26A_signal_pept_1"/>
</dbReference>
<keyword evidence="5" id="KW-0645">Protease</keyword>
<feature type="domain" description="Peptidase S26" evidence="14">
    <location>
        <begin position="84"/>
        <end position="119"/>
    </location>
</feature>
<evidence type="ECO:0000313" key="15">
    <source>
        <dbReference type="EMBL" id="TKR68026.1"/>
    </source>
</evidence>
<proteinExistence type="inferred from homology"/>
<comment type="subunit">
    <text evidence="3">Heterodimer of 2 subunits, IMMPL1 and IMMPL2.</text>
</comment>
<keyword evidence="8" id="KW-0378">Hydrolase</keyword>
<evidence type="ECO:0000256" key="6">
    <source>
        <dbReference type="ARBA" id="ARBA00022692"/>
    </source>
</evidence>
<evidence type="ECO:0000256" key="9">
    <source>
        <dbReference type="ARBA" id="ARBA00022989"/>
    </source>
</evidence>
<evidence type="ECO:0000256" key="3">
    <source>
        <dbReference type="ARBA" id="ARBA00011805"/>
    </source>
</evidence>
<dbReference type="InterPro" id="IPR036286">
    <property type="entry name" value="LexA/Signal_pep-like_sf"/>
</dbReference>
<comment type="subcellular location">
    <subcellularLocation>
        <location evidence="1">Mitochondrion inner membrane</location>
        <topology evidence="1">Single-pass membrane protein</topology>
    </subcellularLocation>
</comment>
<dbReference type="GO" id="GO:0006627">
    <property type="term" value="P:protein processing involved in protein targeting to mitochondrion"/>
    <property type="evidence" value="ECO:0007669"/>
    <property type="project" value="InterPro"/>
</dbReference>
<dbReference type="AlphaFoldDB" id="A0A4U5MFM3"/>
<evidence type="ECO:0000256" key="10">
    <source>
        <dbReference type="ARBA" id="ARBA00023128"/>
    </source>
</evidence>
<sequence length="507" mass="57314">MSSTISQKFVPYIYSFGPCMEPTMTGVSVFQARPFRPENFRRGSIVAFDSTAYSNPRKEVSRVLKRIVGLPGESVINDKTKQIDLIPEDCVYVMGDNRNYSSDSRDYGPLKIEEIHSEVIRQVSPSVREIDEFEDIVNDNGKWVISETSETKTIPEKDSTSTRICDKPFQLPLIFGEGMNFPKNSHGYGIFHAVDFKVEHLKLGNVISYTRVAANENCKPQTVMEVSRICGIPGDLVFNDRKRRIEQVPENCVFVMGDNRSKVVDSRDFGPIGVEKVEHWICAVNSMKIGENEEIIEEIWSNLKANDVTTKIKSEVQMCESIVTASKGFNSLETFMNNDHFPDSVPLSVGRGMKPTIPESATEFKLAPLTPAAIKPGIAIIYKMDILNSNGDQKKLFGMSRIVASPGERILNESTLEVEEIPLDCYFLVGDNRAESVDSRFFGVVHKRDIICQVFHMISPLRQKLFDERFRLLLVEGIEDQVDSAIFSFTDLFLSVLLFLITIFYML</sequence>
<dbReference type="PANTHER" id="PTHR46041">
    <property type="entry name" value="MITOCHONDRIAL INNER MEMBRANE PROTEASE SUBUNIT 2"/>
    <property type="match status" value="1"/>
</dbReference>
<dbReference type="InterPro" id="IPR019758">
    <property type="entry name" value="Pept_S26A_signal_pept_1_CS"/>
</dbReference>
<keyword evidence="7" id="KW-0999">Mitochondrion inner membrane</keyword>
<reference evidence="15 16" key="2">
    <citation type="journal article" date="2019" name="G3 (Bethesda)">
        <title>Hybrid Assembly of the Genome of the Entomopathogenic Nematode Steinernema carpocapsae Identifies the X-Chromosome.</title>
        <authorList>
            <person name="Serra L."/>
            <person name="Macchietto M."/>
            <person name="Macias-Munoz A."/>
            <person name="McGill C.J."/>
            <person name="Rodriguez I.M."/>
            <person name="Rodriguez B."/>
            <person name="Murad R."/>
            <person name="Mortazavi A."/>
        </authorList>
    </citation>
    <scope>NUCLEOTIDE SEQUENCE [LARGE SCALE GENOMIC DNA]</scope>
    <source>
        <strain evidence="15 16">ALL</strain>
    </source>
</reference>
<dbReference type="Gene3D" id="2.10.109.10">
    <property type="entry name" value="Umud Fragment, subunit A"/>
    <property type="match status" value="3"/>
</dbReference>
<dbReference type="CDD" id="cd06530">
    <property type="entry name" value="S26_SPase_I"/>
    <property type="match status" value="2"/>
</dbReference>
<dbReference type="GO" id="GO:0042720">
    <property type="term" value="C:mitochondrial inner membrane peptidase complex"/>
    <property type="evidence" value="ECO:0007669"/>
    <property type="project" value="InterPro"/>
</dbReference>
<comment type="similarity">
    <text evidence="2">Belongs to the peptidase S26 family. IMP2 subfamily.</text>
</comment>
<evidence type="ECO:0000256" key="12">
    <source>
        <dbReference type="ARBA" id="ARBA00032718"/>
    </source>
</evidence>
<evidence type="ECO:0000256" key="4">
    <source>
        <dbReference type="ARBA" id="ARBA00013650"/>
    </source>
</evidence>
<name>A0A4U5MFM3_STECR</name>
<protein>
    <recommendedName>
        <fullName evidence="4">Mitochondrial inner membrane protease subunit 2</fullName>
    </recommendedName>
    <alternativeName>
        <fullName evidence="12">IMP2-like protein</fullName>
    </alternativeName>
</protein>
<feature type="domain" description="Peptidase S26" evidence="14">
    <location>
        <begin position="246"/>
        <end position="277"/>
    </location>
</feature>
<organism evidence="15 16">
    <name type="scientific">Steinernema carpocapsae</name>
    <name type="common">Entomopathogenic nematode</name>
    <dbReference type="NCBI Taxonomy" id="34508"/>
    <lineage>
        <taxon>Eukaryota</taxon>
        <taxon>Metazoa</taxon>
        <taxon>Ecdysozoa</taxon>
        <taxon>Nematoda</taxon>
        <taxon>Chromadorea</taxon>
        <taxon>Rhabditida</taxon>
        <taxon>Tylenchina</taxon>
        <taxon>Panagrolaimomorpha</taxon>
        <taxon>Strongyloidoidea</taxon>
        <taxon>Steinernematidae</taxon>
        <taxon>Steinernema</taxon>
    </lineage>
</organism>
<dbReference type="PROSITE" id="PS00761">
    <property type="entry name" value="SPASE_I_3"/>
    <property type="match status" value="1"/>
</dbReference>
<dbReference type="GO" id="GO:0004252">
    <property type="term" value="F:serine-type endopeptidase activity"/>
    <property type="evidence" value="ECO:0007669"/>
    <property type="project" value="InterPro"/>
</dbReference>
<dbReference type="GO" id="GO:0006465">
    <property type="term" value="P:signal peptide processing"/>
    <property type="evidence" value="ECO:0007669"/>
    <property type="project" value="InterPro"/>
</dbReference>
<evidence type="ECO:0000313" key="16">
    <source>
        <dbReference type="Proteomes" id="UP000298663"/>
    </source>
</evidence>
<dbReference type="PRINTS" id="PR00727">
    <property type="entry name" value="LEADERPTASE"/>
</dbReference>
<keyword evidence="11 13" id="KW-0472">Membrane</keyword>
<dbReference type="Proteomes" id="UP000298663">
    <property type="component" value="Unassembled WGS sequence"/>
</dbReference>
<dbReference type="OrthoDB" id="308440at2759"/>
<gene>
    <name evidence="15" type="ORF">L596_024076</name>
</gene>
<dbReference type="Pfam" id="PF10502">
    <property type="entry name" value="Peptidase_S26"/>
    <property type="match status" value="3"/>
</dbReference>
<evidence type="ECO:0000256" key="5">
    <source>
        <dbReference type="ARBA" id="ARBA00022670"/>
    </source>
</evidence>
<dbReference type="EMBL" id="AZBU02000008">
    <property type="protein sequence ID" value="TKR68026.1"/>
    <property type="molecule type" value="Genomic_DNA"/>
</dbReference>
<keyword evidence="6 13" id="KW-0812">Transmembrane</keyword>
<dbReference type="SUPFAM" id="SSF51306">
    <property type="entry name" value="LexA/Signal peptidase"/>
    <property type="match status" value="3"/>
</dbReference>
<keyword evidence="9 13" id="KW-1133">Transmembrane helix</keyword>
<dbReference type="InterPro" id="IPR019533">
    <property type="entry name" value="Peptidase_S26"/>
</dbReference>
<dbReference type="InterPro" id="IPR037730">
    <property type="entry name" value="IMP2"/>
</dbReference>
<keyword evidence="16" id="KW-1185">Reference proteome</keyword>
<evidence type="ECO:0000256" key="13">
    <source>
        <dbReference type="SAM" id="Phobius"/>
    </source>
</evidence>
<evidence type="ECO:0000256" key="8">
    <source>
        <dbReference type="ARBA" id="ARBA00022801"/>
    </source>
</evidence>